<dbReference type="PANTHER" id="PTHR10333">
    <property type="entry name" value="INHIBITOR OF GROWTH PROTEIN"/>
    <property type="match status" value="1"/>
</dbReference>
<dbReference type="InterPro" id="IPR059153">
    <property type="entry name" value="NSD_PHD-1st"/>
</dbReference>
<feature type="binding site" evidence="8">
    <location>
        <position position="257"/>
    </location>
    <ligand>
        <name>Zn(2+)</name>
        <dbReference type="ChEBI" id="CHEBI:29105"/>
        <label>2</label>
    </ligand>
</feature>
<organism evidence="13 14">
    <name type="scientific">Ambispora leptoticha</name>
    <dbReference type="NCBI Taxonomy" id="144679"/>
    <lineage>
        <taxon>Eukaryota</taxon>
        <taxon>Fungi</taxon>
        <taxon>Fungi incertae sedis</taxon>
        <taxon>Mucoromycota</taxon>
        <taxon>Glomeromycotina</taxon>
        <taxon>Glomeromycetes</taxon>
        <taxon>Archaeosporales</taxon>
        <taxon>Ambisporaceae</taxon>
        <taxon>Ambispora</taxon>
    </lineage>
</organism>
<name>A0A9N9DFW6_9GLOM</name>
<feature type="compositionally biased region" description="Basic and acidic residues" evidence="11">
    <location>
        <begin position="104"/>
        <end position="123"/>
    </location>
</feature>
<feature type="site" description="Histone H3K4me3 binding" evidence="7">
    <location>
        <position position="213"/>
    </location>
</feature>
<keyword evidence="10" id="KW-0156">Chromatin regulator</keyword>
<dbReference type="GO" id="GO:0005634">
    <property type="term" value="C:nucleus"/>
    <property type="evidence" value="ECO:0007669"/>
    <property type="project" value="UniProtKB-SubCell"/>
</dbReference>
<evidence type="ECO:0000256" key="4">
    <source>
        <dbReference type="ARBA" id="ARBA00022771"/>
    </source>
</evidence>
<dbReference type="InterPro" id="IPR001965">
    <property type="entry name" value="Znf_PHD"/>
</dbReference>
<evidence type="ECO:0000256" key="6">
    <source>
        <dbReference type="ARBA" id="ARBA00023242"/>
    </source>
</evidence>
<comment type="similarity">
    <text evidence="2 10">Belongs to the ING family.</text>
</comment>
<evidence type="ECO:0000256" key="5">
    <source>
        <dbReference type="ARBA" id="ARBA00022833"/>
    </source>
</evidence>
<dbReference type="Proteomes" id="UP000789508">
    <property type="component" value="Unassembled WGS sequence"/>
</dbReference>
<feature type="site" description="Histone H3K4me3 binding" evidence="7">
    <location>
        <position position="236"/>
    </location>
</feature>
<keyword evidence="5 8" id="KW-0862">Zinc</keyword>
<accession>A0A9N9DFW6</accession>
<evidence type="ECO:0000259" key="12">
    <source>
        <dbReference type="PROSITE" id="PS50016"/>
    </source>
</evidence>
<dbReference type="CDD" id="cd15505">
    <property type="entry name" value="PHD_ING"/>
    <property type="match status" value="1"/>
</dbReference>
<dbReference type="InterPro" id="IPR019786">
    <property type="entry name" value="Zinc_finger_PHD-type_CS"/>
</dbReference>
<dbReference type="GO" id="GO:0006325">
    <property type="term" value="P:chromatin organization"/>
    <property type="evidence" value="ECO:0007669"/>
    <property type="project" value="UniProtKB-KW"/>
</dbReference>
<dbReference type="PROSITE" id="PS01359">
    <property type="entry name" value="ZF_PHD_1"/>
    <property type="match status" value="1"/>
</dbReference>
<evidence type="ECO:0000256" key="7">
    <source>
        <dbReference type="PIRSR" id="PIRSR628651-50"/>
    </source>
</evidence>
<dbReference type="InterPro" id="IPR024610">
    <property type="entry name" value="ING_N_histone-binding"/>
</dbReference>
<feature type="binding site" evidence="8">
    <location>
        <position position="232"/>
    </location>
    <ligand>
        <name>Zn(2+)</name>
        <dbReference type="ChEBI" id="CHEBI:29105"/>
        <label>2</label>
    </ligand>
</feature>
<feature type="binding site" evidence="8">
    <location>
        <position position="227"/>
    </location>
    <ligand>
        <name>Zn(2+)</name>
        <dbReference type="ChEBI" id="CHEBI:29105"/>
        <label>2</label>
    </ligand>
</feature>
<dbReference type="GO" id="GO:0008270">
    <property type="term" value="F:zinc ion binding"/>
    <property type="evidence" value="ECO:0007669"/>
    <property type="project" value="UniProtKB-KW"/>
</dbReference>
<dbReference type="OrthoDB" id="5411773at2759"/>
<dbReference type="Pfam" id="PF12998">
    <property type="entry name" value="ING"/>
    <property type="match status" value="2"/>
</dbReference>
<keyword evidence="6 10" id="KW-0539">Nucleus</keyword>
<dbReference type="InterPro" id="IPR011011">
    <property type="entry name" value="Znf_FYVE_PHD"/>
</dbReference>
<evidence type="ECO:0000256" key="10">
    <source>
        <dbReference type="RuleBase" id="RU361213"/>
    </source>
</evidence>
<feature type="site" description="Histone H3K4me3 binding" evidence="7">
    <location>
        <position position="228"/>
    </location>
</feature>
<sequence length="275" mass="31867">MSDFDIDADVNEYLQGFLNDISYLSPEIHDIFLELQKNDHEVEEILKRNRIIEKKLWDLMDGTLSEDSDEDDEDTESDDEDEINENQCDDNKEDTSQPSNKRRRLEEESDIRGKKQHQQEKEQKLKEIIGNGYEKAIELSEVKCTLVTKALNLVKRYSKQINDDFAAFFPDHTLPEYSDTSGNVSFMNSKNIFGGKKKTVTSVPPLPELESTYCYCNQGFFGTMIGCDGEDCSYEWFHIECVGLDKVPKGKWYCDDCENKQTSSRKRKRVQGDEI</sequence>
<comment type="subcellular location">
    <subcellularLocation>
        <location evidence="1 10">Nucleus</location>
    </subcellularLocation>
</comment>
<dbReference type="SUPFAM" id="SSF57903">
    <property type="entry name" value="FYVE/PHD zinc finger"/>
    <property type="match status" value="1"/>
</dbReference>
<evidence type="ECO:0000313" key="13">
    <source>
        <dbReference type="EMBL" id="CAG8634220.1"/>
    </source>
</evidence>
<reference evidence="13" key="1">
    <citation type="submission" date="2021-06" db="EMBL/GenBank/DDBJ databases">
        <authorList>
            <person name="Kallberg Y."/>
            <person name="Tangrot J."/>
            <person name="Rosling A."/>
        </authorList>
    </citation>
    <scope>NUCLEOTIDE SEQUENCE</scope>
    <source>
        <strain evidence="13">FL130A</strain>
    </source>
</reference>
<evidence type="ECO:0000256" key="8">
    <source>
        <dbReference type="PIRSR" id="PIRSR628651-51"/>
    </source>
</evidence>
<evidence type="ECO:0000256" key="2">
    <source>
        <dbReference type="ARBA" id="ARBA00010210"/>
    </source>
</evidence>
<proteinExistence type="inferred from homology"/>
<feature type="compositionally biased region" description="Acidic residues" evidence="11">
    <location>
        <begin position="64"/>
        <end position="88"/>
    </location>
</feature>
<feature type="domain" description="PHD-type" evidence="12">
    <location>
        <begin position="211"/>
        <end position="260"/>
    </location>
</feature>
<comment type="caution">
    <text evidence="13">The sequence shown here is derived from an EMBL/GenBank/DDBJ whole genome shotgun (WGS) entry which is preliminary data.</text>
</comment>
<keyword evidence="3 8" id="KW-0479">Metal-binding</keyword>
<dbReference type="InterPro" id="IPR019787">
    <property type="entry name" value="Znf_PHD-finger"/>
</dbReference>
<evidence type="ECO:0000256" key="11">
    <source>
        <dbReference type="SAM" id="MobiDB-lite"/>
    </source>
</evidence>
<evidence type="ECO:0000256" key="3">
    <source>
        <dbReference type="ARBA" id="ARBA00022723"/>
    </source>
</evidence>
<gene>
    <name evidence="13" type="ORF">ALEPTO_LOCUS9475</name>
</gene>
<dbReference type="AlphaFoldDB" id="A0A9N9DFW6"/>
<dbReference type="EMBL" id="CAJVPS010007385">
    <property type="protein sequence ID" value="CAG8634220.1"/>
    <property type="molecule type" value="Genomic_DNA"/>
</dbReference>
<comment type="function">
    <text evidence="10">Component of an histone acetyltransferase complex.</text>
</comment>
<keyword evidence="4 9" id="KW-0863">Zinc-finger</keyword>
<dbReference type="Pfam" id="PF23011">
    <property type="entry name" value="PHD-1st_NSD"/>
    <property type="match status" value="1"/>
</dbReference>
<feature type="binding site" evidence="8">
    <location>
        <position position="214"/>
    </location>
    <ligand>
        <name>Zn(2+)</name>
        <dbReference type="ChEBI" id="CHEBI:29105"/>
        <label>1</label>
    </ligand>
</feature>
<dbReference type="SMART" id="SM00249">
    <property type="entry name" value="PHD"/>
    <property type="match status" value="1"/>
</dbReference>
<feature type="binding site" evidence="8">
    <location>
        <position position="238"/>
    </location>
    <ligand>
        <name>Zn(2+)</name>
        <dbReference type="ChEBI" id="CHEBI:29105"/>
        <label>1</label>
    </ligand>
</feature>
<dbReference type="InterPro" id="IPR013083">
    <property type="entry name" value="Znf_RING/FYVE/PHD"/>
</dbReference>
<protein>
    <recommendedName>
        <fullName evidence="10">Chromatin modification-related protein</fullName>
    </recommendedName>
</protein>
<dbReference type="Gene3D" id="3.30.40.10">
    <property type="entry name" value="Zinc/RING finger domain, C3HC4 (zinc finger)"/>
    <property type="match status" value="1"/>
</dbReference>
<comment type="subunit">
    <text evidence="10">Component of an histone acetyltransferase complex. Interacts with H3K4me3 and to a lesser extent with H3K4me2.</text>
</comment>
<feature type="binding site" evidence="8">
    <location>
        <position position="241"/>
    </location>
    <ligand>
        <name>Zn(2+)</name>
        <dbReference type="ChEBI" id="CHEBI:29105"/>
        <label>1</label>
    </ligand>
</feature>
<evidence type="ECO:0000256" key="1">
    <source>
        <dbReference type="ARBA" id="ARBA00004123"/>
    </source>
</evidence>
<feature type="binding site" evidence="8">
    <location>
        <position position="254"/>
    </location>
    <ligand>
        <name>Zn(2+)</name>
        <dbReference type="ChEBI" id="CHEBI:29105"/>
        <label>2</label>
    </ligand>
</feature>
<evidence type="ECO:0000313" key="14">
    <source>
        <dbReference type="Proteomes" id="UP000789508"/>
    </source>
</evidence>
<feature type="region of interest" description="Disordered" evidence="11">
    <location>
        <begin position="63"/>
        <end position="123"/>
    </location>
</feature>
<evidence type="ECO:0000256" key="9">
    <source>
        <dbReference type="PROSITE-ProRule" id="PRU00146"/>
    </source>
</evidence>
<keyword evidence="14" id="KW-1185">Reference proteome</keyword>
<comment type="domain">
    <text evidence="10">The PHD-type zinc finger mediates the binding to H3K4me3.</text>
</comment>
<dbReference type="PROSITE" id="PS50016">
    <property type="entry name" value="ZF_PHD_2"/>
    <property type="match status" value="1"/>
</dbReference>
<dbReference type="InterPro" id="IPR028651">
    <property type="entry name" value="ING_fam"/>
</dbReference>
<feature type="binding site" evidence="8">
    <location>
        <position position="216"/>
    </location>
    <ligand>
        <name>Zn(2+)</name>
        <dbReference type="ChEBI" id="CHEBI:29105"/>
        <label>1</label>
    </ligand>
</feature>
<dbReference type="Gene3D" id="6.10.140.1740">
    <property type="match status" value="1"/>
</dbReference>
<feature type="site" description="Histone H3K4me3 binding" evidence="7">
    <location>
        <position position="224"/>
    </location>
</feature>
<dbReference type="SMART" id="SM01408">
    <property type="entry name" value="ING"/>
    <property type="match status" value="1"/>
</dbReference>